<comment type="caution">
    <text evidence="1">The sequence shown here is derived from an EMBL/GenBank/DDBJ whole genome shotgun (WGS) entry which is preliminary data.</text>
</comment>
<evidence type="ECO:0000313" key="1">
    <source>
        <dbReference type="EMBL" id="MPC62174.1"/>
    </source>
</evidence>
<dbReference type="AlphaFoldDB" id="A0A5B7H010"/>
<reference evidence="1 2" key="1">
    <citation type="submission" date="2019-05" db="EMBL/GenBank/DDBJ databases">
        <title>Another draft genome of Portunus trituberculatus and its Hox gene families provides insights of decapod evolution.</title>
        <authorList>
            <person name="Jeong J.-H."/>
            <person name="Song I."/>
            <person name="Kim S."/>
            <person name="Choi T."/>
            <person name="Kim D."/>
            <person name="Ryu S."/>
            <person name="Kim W."/>
        </authorList>
    </citation>
    <scope>NUCLEOTIDE SEQUENCE [LARGE SCALE GENOMIC DNA]</scope>
    <source>
        <tissue evidence="1">Muscle</tissue>
    </source>
</reference>
<gene>
    <name evidence="1" type="ORF">E2C01_056257</name>
</gene>
<organism evidence="1 2">
    <name type="scientific">Portunus trituberculatus</name>
    <name type="common">Swimming crab</name>
    <name type="synonym">Neptunus trituberculatus</name>
    <dbReference type="NCBI Taxonomy" id="210409"/>
    <lineage>
        <taxon>Eukaryota</taxon>
        <taxon>Metazoa</taxon>
        <taxon>Ecdysozoa</taxon>
        <taxon>Arthropoda</taxon>
        <taxon>Crustacea</taxon>
        <taxon>Multicrustacea</taxon>
        <taxon>Malacostraca</taxon>
        <taxon>Eumalacostraca</taxon>
        <taxon>Eucarida</taxon>
        <taxon>Decapoda</taxon>
        <taxon>Pleocyemata</taxon>
        <taxon>Brachyura</taxon>
        <taxon>Eubrachyura</taxon>
        <taxon>Portunoidea</taxon>
        <taxon>Portunidae</taxon>
        <taxon>Portuninae</taxon>
        <taxon>Portunus</taxon>
    </lineage>
</organism>
<dbReference type="EMBL" id="VSRR010019379">
    <property type="protein sequence ID" value="MPC62174.1"/>
    <property type="molecule type" value="Genomic_DNA"/>
</dbReference>
<proteinExistence type="predicted"/>
<evidence type="ECO:0000313" key="2">
    <source>
        <dbReference type="Proteomes" id="UP000324222"/>
    </source>
</evidence>
<sequence length="68" mass="7368">MSNDYFTVSLSHINTLITTQKVSSSVAKQQIAMTLPMMPSKPSPTNGDGVDSHMVALVKQQPVLLSEH</sequence>
<dbReference type="Proteomes" id="UP000324222">
    <property type="component" value="Unassembled WGS sequence"/>
</dbReference>
<accession>A0A5B7H010</accession>
<keyword evidence="2" id="KW-1185">Reference proteome</keyword>
<protein>
    <submittedName>
        <fullName evidence="1">Uncharacterized protein</fullName>
    </submittedName>
</protein>
<name>A0A5B7H010_PORTR</name>